<dbReference type="Pfam" id="PF00528">
    <property type="entry name" value="BPD_transp_1"/>
    <property type="match status" value="1"/>
</dbReference>
<evidence type="ECO:0000256" key="4">
    <source>
        <dbReference type="ARBA" id="ARBA00022692"/>
    </source>
</evidence>
<comment type="subcellular location">
    <subcellularLocation>
        <location evidence="1 7">Cell membrane</location>
        <topology evidence="1 7">Multi-pass membrane protein</topology>
    </subcellularLocation>
</comment>
<feature type="transmembrane region" description="Helical" evidence="7">
    <location>
        <begin position="198"/>
        <end position="219"/>
    </location>
</feature>
<dbReference type="SUPFAM" id="SSF161098">
    <property type="entry name" value="MetI-like"/>
    <property type="match status" value="1"/>
</dbReference>
<keyword evidence="5 7" id="KW-1133">Transmembrane helix</keyword>
<evidence type="ECO:0000256" key="1">
    <source>
        <dbReference type="ARBA" id="ARBA00004651"/>
    </source>
</evidence>
<evidence type="ECO:0000256" key="3">
    <source>
        <dbReference type="ARBA" id="ARBA00022475"/>
    </source>
</evidence>
<feature type="transmembrane region" description="Helical" evidence="7">
    <location>
        <begin position="251"/>
        <end position="272"/>
    </location>
</feature>
<feature type="transmembrane region" description="Helical" evidence="7">
    <location>
        <begin position="120"/>
        <end position="144"/>
    </location>
</feature>
<dbReference type="PANTHER" id="PTHR32243">
    <property type="entry name" value="MALTOSE TRANSPORT SYSTEM PERMEASE-RELATED"/>
    <property type="match status" value="1"/>
</dbReference>
<keyword evidence="6 7" id="KW-0472">Membrane</keyword>
<sequence>MTTTSSTSRGGTVARVIIGRTFLWTWLLIGLVPLLFMFITSIKPAGIANQIPPAWIFHPTLDNYASVLSAGDGKSESFGQLLTNSAIVSLGATALAIVVGVPAAYALTMRDFRARKGLSSWILSTYMFPPIVAVIPVFVFAGKLGLMDTYPALIIPYAAFNLPIVVWILRSSILQLPYEIQEAAMVDGASTWNVLRRIIWPLLVPSVATAAVLTIVLSWNEFLFALSLTRSGAKTAPVGLQQFTGMYGTDWGNITAAATLIVAPILVLMVVLRRQMVAGLTFGAVK</sequence>
<dbReference type="InterPro" id="IPR035906">
    <property type="entry name" value="MetI-like_sf"/>
</dbReference>
<feature type="transmembrane region" description="Helical" evidence="7">
    <location>
        <begin position="21"/>
        <end position="42"/>
    </location>
</feature>
<dbReference type="Proteomes" id="UP001500200">
    <property type="component" value="Unassembled WGS sequence"/>
</dbReference>
<proteinExistence type="inferred from homology"/>
<comment type="similarity">
    <text evidence="7">Belongs to the binding-protein-dependent transport system permease family.</text>
</comment>
<evidence type="ECO:0000313" key="9">
    <source>
        <dbReference type="EMBL" id="GAA5200146.1"/>
    </source>
</evidence>
<keyword evidence="3" id="KW-1003">Cell membrane</keyword>
<keyword evidence="2 7" id="KW-0813">Transport</keyword>
<organism evidence="9 10">
    <name type="scientific">Arthrobacter gyeryongensis</name>
    <dbReference type="NCBI Taxonomy" id="1650592"/>
    <lineage>
        <taxon>Bacteria</taxon>
        <taxon>Bacillati</taxon>
        <taxon>Actinomycetota</taxon>
        <taxon>Actinomycetes</taxon>
        <taxon>Micrococcales</taxon>
        <taxon>Micrococcaceae</taxon>
        <taxon>Arthrobacter</taxon>
    </lineage>
</organism>
<evidence type="ECO:0000256" key="7">
    <source>
        <dbReference type="RuleBase" id="RU363032"/>
    </source>
</evidence>
<dbReference type="InterPro" id="IPR050901">
    <property type="entry name" value="BP-dep_ABC_trans_perm"/>
</dbReference>
<evidence type="ECO:0000256" key="5">
    <source>
        <dbReference type="ARBA" id="ARBA00022989"/>
    </source>
</evidence>
<gene>
    <name evidence="9" type="ORF">GCM10023346_41560</name>
</gene>
<dbReference type="PANTHER" id="PTHR32243:SF18">
    <property type="entry name" value="INNER MEMBRANE ABC TRANSPORTER PERMEASE PROTEIN YCJP"/>
    <property type="match status" value="1"/>
</dbReference>
<dbReference type="RefSeq" id="WP_345452306.1">
    <property type="nucleotide sequence ID" value="NZ_BAABKK010000031.1"/>
</dbReference>
<dbReference type="Gene3D" id="1.10.3720.10">
    <property type="entry name" value="MetI-like"/>
    <property type="match status" value="1"/>
</dbReference>
<name>A0ABP9ST12_9MICC</name>
<feature type="transmembrane region" description="Helical" evidence="7">
    <location>
        <begin position="86"/>
        <end position="108"/>
    </location>
</feature>
<evidence type="ECO:0000256" key="2">
    <source>
        <dbReference type="ARBA" id="ARBA00022448"/>
    </source>
</evidence>
<evidence type="ECO:0000256" key="6">
    <source>
        <dbReference type="ARBA" id="ARBA00023136"/>
    </source>
</evidence>
<dbReference type="PROSITE" id="PS50928">
    <property type="entry name" value="ABC_TM1"/>
    <property type="match status" value="1"/>
</dbReference>
<dbReference type="CDD" id="cd06261">
    <property type="entry name" value="TM_PBP2"/>
    <property type="match status" value="1"/>
</dbReference>
<keyword evidence="10" id="KW-1185">Reference proteome</keyword>
<accession>A0ABP9ST12</accession>
<protein>
    <submittedName>
        <fullName evidence="9">Carbohydrate ABC transporter permease</fullName>
    </submittedName>
</protein>
<evidence type="ECO:0000259" key="8">
    <source>
        <dbReference type="PROSITE" id="PS50928"/>
    </source>
</evidence>
<keyword evidence="4 7" id="KW-0812">Transmembrane</keyword>
<reference evidence="10" key="1">
    <citation type="journal article" date="2019" name="Int. J. Syst. Evol. Microbiol.">
        <title>The Global Catalogue of Microorganisms (GCM) 10K type strain sequencing project: providing services to taxonomists for standard genome sequencing and annotation.</title>
        <authorList>
            <consortium name="The Broad Institute Genomics Platform"/>
            <consortium name="The Broad Institute Genome Sequencing Center for Infectious Disease"/>
            <person name="Wu L."/>
            <person name="Ma J."/>
        </authorList>
    </citation>
    <scope>NUCLEOTIDE SEQUENCE [LARGE SCALE GENOMIC DNA]</scope>
    <source>
        <strain evidence="10">JCM 18514</strain>
    </source>
</reference>
<feature type="transmembrane region" description="Helical" evidence="7">
    <location>
        <begin position="150"/>
        <end position="169"/>
    </location>
</feature>
<feature type="domain" description="ABC transmembrane type-1" evidence="8">
    <location>
        <begin position="82"/>
        <end position="272"/>
    </location>
</feature>
<dbReference type="InterPro" id="IPR000515">
    <property type="entry name" value="MetI-like"/>
</dbReference>
<evidence type="ECO:0000313" key="10">
    <source>
        <dbReference type="Proteomes" id="UP001500200"/>
    </source>
</evidence>
<comment type="caution">
    <text evidence="9">The sequence shown here is derived from an EMBL/GenBank/DDBJ whole genome shotgun (WGS) entry which is preliminary data.</text>
</comment>
<dbReference type="EMBL" id="BAABKK010000031">
    <property type="protein sequence ID" value="GAA5200146.1"/>
    <property type="molecule type" value="Genomic_DNA"/>
</dbReference>